<evidence type="ECO:0000313" key="2">
    <source>
        <dbReference type="Proteomes" id="UP001359559"/>
    </source>
</evidence>
<dbReference type="Proteomes" id="UP001359559">
    <property type="component" value="Unassembled WGS sequence"/>
</dbReference>
<organism evidence="1 2">
    <name type="scientific">Clitoria ternatea</name>
    <name type="common">Butterfly pea</name>
    <dbReference type="NCBI Taxonomy" id="43366"/>
    <lineage>
        <taxon>Eukaryota</taxon>
        <taxon>Viridiplantae</taxon>
        <taxon>Streptophyta</taxon>
        <taxon>Embryophyta</taxon>
        <taxon>Tracheophyta</taxon>
        <taxon>Spermatophyta</taxon>
        <taxon>Magnoliopsida</taxon>
        <taxon>eudicotyledons</taxon>
        <taxon>Gunneridae</taxon>
        <taxon>Pentapetalae</taxon>
        <taxon>rosids</taxon>
        <taxon>fabids</taxon>
        <taxon>Fabales</taxon>
        <taxon>Fabaceae</taxon>
        <taxon>Papilionoideae</taxon>
        <taxon>50 kb inversion clade</taxon>
        <taxon>NPAAA clade</taxon>
        <taxon>indigoferoid/millettioid clade</taxon>
        <taxon>Phaseoleae</taxon>
        <taxon>Clitoria</taxon>
    </lineage>
</organism>
<name>A0AAN9FP69_CLITE</name>
<sequence>MVMGLVIVGGGHVGGCGVMGMVLVDGDRFGIVSGDRFGYGGWWPCGWLWDDRVLGDVDMDMDDRVGMDNGCG</sequence>
<accession>A0AAN9FP69</accession>
<protein>
    <submittedName>
        <fullName evidence="1">Uncharacterized protein</fullName>
    </submittedName>
</protein>
<evidence type="ECO:0000313" key="1">
    <source>
        <dbReference type="EMBL" id="KAK7279974.1"/>
    </source>
</evidence>
<gene>
    <name evidence="1" type="ORF">RJT34_25036</name>
</gene>
<reference evidence="1 2" key="1">
    <citation type="submission" date="2024-01" db="EMBL/GenBank/DDBJ databases">
        <title>The genomes of 5 underutilized Papilionoideae crops provide insights into root nodulation and disease resistance.</title>
        <authorList>
            <person name="Yuan L."/>
        </authorList>
    </citation>
    <scope>NUCLEOTIDE SEQUENCE [LARGE SCALE GENOMIC DNA]</scope>
    <source>
        <strain evidence="1">LY-2023</strain>
        <tissue evidence="1">Leaf</tissue>
    </source>
</reference>
<keyword evidence="2" id="KW-1185">Reference proteome</keyword>
<proteinExistence type="predicted"/>
<dbReference type="AlphaFoldDB" id="A0AAN9FP69"/>
<comment type="caution">
    <text evidence="1">The sequence shown here is derived from an EMBL/GenBank/DDBJ whole genome shotgun (WGS) entry which is preliminary data.</text>
</comment>
<dbReference type="EMBL" id="JAYKXN010000006">
    <property type="protein sequence ID" value="KAK7279974.1"/>
    <property type="molecule type" value="Genomic_DNA"/>
</dbReference>